<keyword evidence="1" id="KW-0175">Coiled coil</keyword>
<accession>F7VUB0</accession>
<keyword evidence="3" id="KW-1185">Reference proteome</keyword>
<dbReference type="EMBL" id="CABT02000007">
    <property type="protein sequence ID" value="CCC09098.1"/>
    <property type="molecule type" value="Genomic_DNA"/>
</dbReference>
<dbReference type="VEuPathDB" id="FungiDB:SMAC_03073"/>
<proteinExistence type="predicted"/>
<sequence length="140" mass="15671">MPASRIPSSRSSQKKVSINGLARHIEQLVDKEVEKSRQLEEEEENLMREIAVLHNRLIRTHEQKRHSLRRQKEYFDRGMADLAEEMNSGSELSNGDVFVVEGSGEPDWVQELNAMSPGSLEQLAVSVSQGSDGANPQSLS</sequence>
<dbReference type="Proteomes" id="UP000001881">
    <property type="component" value="Unassembled WGS sequence"/>
</dbReference>
<gene>
    <name evidence="2" type="ORF">SMAC_03073</name>
</gene>
<organism evidence="2 3">
    <name type="scientific">Sordaria macrospora (strain ATCC MYA-333 / DSM 997 / K(L3346) / K-hell)</name>
    <dbReference type="NCBI Taxonomy" id="771870"/>
    <lineage>
        <taxon>Eukaryota</taxon>
        <taxon>Fungi</taxon>
        <taxon>Dikarya</taxon>
        <taxon>Ascomycota</taxon>
        <taxon>Pezizomycotina</taxon>
        <taxon>Sordariomycetes</taxon>
        <taxon>Sordariomycetidae</taxon>
        <taxon>Sordariales</taxon>
        <taxon>Sordariaceae</taxon>
        <taxon>Sordaria</taxon>
    </lineage>
</organism>
<evidence type="ECO:0000313" key="2">
    <source>
        <dbReference type="EMBL" id="CCC09098.1"/>
    </source>
</evidence>
<reference evidence="2 3" key="1">
    <citation type="journal article" date="2010" name="PLoS Genet.">
        <title>De novo assembly of a 40 Mb eukaryotic genome from short sequence reads: Sordaria macrospora, a model organism for fungal morphogenesis.</title>
        <authorList>
            <person name="Nowrousian M."/>
            <person name="Stajich J."/>
            <person name="Chu M."/>
            <person name="Engh I."/>
            <person name="Espagne E."/>
            <person name="Halliday K."/>
            <person name="Kamerewerd J."/>
            <person name="Kempken F."/>
            <person name="Knab B."/>
            <person name="Kuo H.C."/>
            <person name="Osiewacz H.D."/>
            <person name="Poeggeler S."/>
            <person name="Read N."/>
            <person name="Seiler S."/>
            <person name="Smith K."/>
            <person name="Zickler D."/>
            <person name="Kueck U."/>
            <person name="Freitag M."/>
        </authorList>
    </citation>
    <scope>NUCLEOTIDE SEQUENCE [LARGE SCALE GENOMIC DNA]</scope>
    <source>
        <strain evidence="3">ATCC MYA-333 / DSM 997 / K(L3346) / K-hell</strain>
        <tissue evidence="2">Mycelium</tissue>
    </source>
</reference>
<evidence type="ECO:0000313" key="3">
    <source>
        <dbReference type="Proteomes" id="UP000001881"/>
    </source>
</evidence>
<feature type="coiled-coil region" evidence="1">
    <location>
        <begin position="22"/>
        <end position="56"/>
    </location>
</feature>
<evidence type="ECO:0000256" key="1">
    <source>
        <dbReference type="SAM" id="Coils"/>
    </source>
</evidence>
<comment type="caution">
    <text evidence="2">The sequence shown here is derived from an EMBL/GenBank/DDBJ whole genome shotgun (WGS) entry which is preliminary data.</text>
</comment>
<dbReference type="AlphaFoldDB" id="F7VUB0"/>
<protein>
    <submittedName>
        <fullName evidence="2">WGS project CABT00000000 data, contig 2.7</fullName>
    </submittedName>
</protein>
<name>F7VUB0_SORMK</name>
<dbReference type="HOGENOM" id="CLU_1836393_0_0_1"/>
<dbReference type="InParanoid" id="F7VUB0"/>